<dbReference type="AlphaFoldDB" id="A0A9J6RCD7"/>
<dbReference type="EMBL" id="JAPRAT010000011">
    <property type="protein sequence ID" value="MCZ0703022.1"/>
    <property type="molecule type" value="Genomic_DNA"/>
</dbReference>
<organism evidence="1 2">
    <name type="scientific">Natronobacillus azotifigens</name>
    <dbReference type="NCBI Taxonomy" id="472978"/>
    <lineage>
        <taxon>Bacteria</taxon>
        <taxon>Bacillati</taxon>
        <taxon>Bacillota</taxon>
        <taxon>Bacilli</taxon>
        <taxon>Bacillales</taxon>
        <taxon>Bacillaceae</taxon>
        <taxon>Natronobacillus</taxon>
    </lineage>
</organism>
<proteinExistence type="predicted"/>
<dbReference type="Proteomes" id="UP001084197">
    <property type="component" value="Unassembled WGS sequence"/>
</dbReference>
<reference evidence="1" key="1">
    <citation type="submission" date="2022-11" db="EMBL/GenBank/DDBJ databases">
        <title>WGS of Natronobacillus azotifigens 24KS-1, an anaerobic diazotrophic haloalkaliphile from soda-rich habitats.</title>
        <authorList>
            <person name="Sorokin D.Y."/>
            <person name="Merkel A.Y."/>
        </authorList>
    </citation>
    <scope>NUCLEOTIDE SEQUENCE</scope>
    <source>
        <strain evidence="1">24KS-1</strain>
    </source>
</reference>
<accession>A0A9J6RCD7</accession>
<protein>
    <recommendedName>
        <fullName evidence="3">RES domain-containing protein</fullName>
    </recommendedName>
</protein>
<evidence type="ECO:0008006" key="3">
    <source>
        <dbReference type="Google" id="ProtNLM"/>
    </source>
</evidence>
<sequence length="410" mass="49012">MRFYDFDLVFQLNRMEKIFENNYKFVILKKAIIRLENKKNVNFLTKILYTLNNLFVVFNEALETENKKVFHDFCFKIYISYLGNFHMLLGNINEQFAKEYKKDFQSQIYDHWSGITENPDDDHRNFIDVFDDLHENCILKYPDVFVKNLGDLRHLYRAQRGRHFSDYERMVPKEEFVRGMNRWNPPGVAYLYLSYGDEIVDYSDSINTIEKTCFEELRLKQEEYVSSCKFYPENKNAKVLNLCYEDITFEDIEAEQDQLIQEQSKIKADEILNNKKGLNELINKQGKLNEELLWEVLKRESNFISKDLLNREAEKYIGRTFIKSIDEAVFKPVDQSEDPELSVYKPFHYLAEYLKRKGYAGILFRSTRMNMIELKGKNLVLFHNSDADYVEGSMNVYYYDGENYSVIQEE</sequence>
<evidence type="ECO:0000313" key="2">
    <source>
        <dbReference type="Proteomes" id="UP001084197"/>
    </source>
</evidence>
<dbReference type="RefSeq" id="WP_268779792.1">
    <property type="nucleotide sequence ID" value="NZ_JAPRAT010000011.1"/>
</dbReference>
<keyword evidence="2" id="KW-1185">Reference proteome</keyword>
<comment type="caution">
    <text evidence="1">The sequence shown here is derived from an EMBL/GenBank/DDBJ whole genome shotgun (WGS) entry which is preliminary data.</text>
</comment>
<evidence type="ECO:0000313" key="1">
    <source>
        <dbReference type="EMBL" id="MCZ0703022.1"/>
    </source>
</evidence>
<name>A0A9J6RCD7_9BACI</name>
<gene>
    <name evidence="1" type="ORF">OWO01_07340</name>
</gene>